<dbReference type="Proteomes" id="UP000431264">
    <property type="component" value="Unassembled WGS sequence"/>
</dbReference>
<feature type="transmembrane region" description="Helical" evidence="1">
    <location>
        <begin position="43"/>
        <end position="65"/>
    </location>
</feature>
<sequence>MNRKDFILFFISKRIKPFLILSFLFVVIYFFIQVIFNKDSNERNIFILCSLGLGIIVAFMTIHFFARKVKNQLSIKAKMIVNSIVLFFKIISILFLLGLTIQLIIESKLLELFMMLIPGLTSFLIYTKKTKLN</sequence>
<feature type="transmembrane region" description="Helical" evidence="1">
    <location>
        <begin position="86"/>
        <end position="105"/>
    </location>
</feature>
<protein>
    <submittedName>
        <fullName evidence="2">Uncharacterized protein</fullName>
    </submittedName>
</protein>
<reference evidence="3" key="1">
    <citation type="submission" date="2019-05" db="EMBL/GenBank/DDBJ databases">
        <title>Flavobacterium profundi sp. nov., isolated from a deep-sea seamount.</title>
        <authorList>
            <person name="Zhang D.-C."/>
        </authorList>
    </citation>
    <scope>NUCLEOTIDE SEQUENCE [LARGE SCALE GENOMIC DNA]</scope>
    <source>
        <strain evidence="3">TP390</strain>
    </source>
</reference>
<dbReference type="AlphaFoldDB" id="A0A6I4IUL4"/>
<dbReference type="RefSeq" id="WP_140998919.1">
    <property type="nucleotide sequence ID" value="NZ_VDCZ01000012.1"/>
</dbReference>
<dbReference type="EMBL" id="WQLW01000012">
    <property type="protein sequence ID" value="MVO10495.1"/>
    <property type="molecule type" value="Genomic_DNA"/>
</dbReference>
<keyword evidence="1" id="KW-0812">Transmembrane</keyword>
<name>A0A6I4IUL4_9FLAO</name>
<feature type="transmembrane region" description="Helical" evidence="1">
    <location>
        <begin position="18"/>
        <end position="37"/>
    </location>
</feature>
<organism evidence="2 3">
    <name type="scientific">Flavobacterium profundi</name>
    <dbReference type="NCBI Taxonomy" id="1774945"/>
    <lineage>
        <taxon>Bacteria</taxon>
        <taxon>Pseudomonadati</taxon>
        <taxon>Bacteroidota</taxon>
        <taxon>Flavobacteriia</taxon>
        <taxon>Flavobacteriales</taxon>
        <taxon>Flavobacteriaceae</taxon>
        <taxon>Flavobacterium</taxon>
    </lineage>
</organism>
<proteinExistence type="predicted"/>
<accession>A0A6I4IUL4</accession>
<feature type="transmembrane region" description="Helical" evidence="1">
    <location>
        <begin position="111"/>
        <end position="127"/>
    </location>
</feature>
<evidence type="ECO:0000256" key="1">
    <source>
        <dbReference type="SAM" id="Phobius"/>
    </source>
</evidence>
<evidence type="ECO:0000313" key="2">
    <source>
        <dbReference type="EMBL" id="MVO10495.1"/>
    </source>
</evidence>
<keyword evidence="1" id="KW-1133">Transmembrane helix</keyword>
<comment type="caution">
    <text evidence="2">The sequence shown here is derived from an EMBL/GenBank/DDBJ whole genome shotgun (WGS) entry which is preliminary data.</text>
</comment>
<keyword evidence="1" id="KW-0472">Membrane</keyword>
<evidence type="ECO:0000313" key="3">
    <source>
        <dbReference type="Proteomes" id="UP000431264"/>
    </source>
</evidence>
<gene>
    <name evidence="2" type="ORF">GOQ30_15080</name>
</gene>
<keyword evidence="3" id="KW-1185">Reference proteome</keyword>